<dbReference type="UniPathway" id="UPA00094"/>
<name>A0A1Y5FIJ3_9BACT</name>
<keyword evidence="2 7" id="KW-0444">Lipid biosynthesis</keyword>
<dbReference type="SUPFAM" id="SSF47336">
    <property type="entry name" value="ACP-like"/>
    <property type="match status" value="1"/>
</dbReference>
<keyword evidence="7" id="KW-0963">Cytoplasm</keyword>
<gene>
    <name evidence="7" type="primary">acpP</name>
    <name evidence="9" type="ORF">A9Q84_01240</name>
</gene>
<comment type="function">
    <text evidence="7">Carrier of the growing fatty acid chain in fatty acid biosynthesis.</text>
</comment>
<comment type="subcellular location">
    <subcellularLocation>
        <location evidence="7">Cytoplasm</location>
    </subcellularLocation>
</comment>
<feature type="modified residue" description="O-(pantetheine 4'-phosphoryl)serine" evidence="7">
    <location>
        <position position="39"/>
    </location>
</feature>
<dbReference type="NCBIfam" id="NF003757">
    <property type="entry name" value="PRK05350.1"/>
    <property type="match status" value="1"/>
</dbReference>
<dbReference type="GO" id="GO:0000035">
    <property type="term" value="F:acyl binding"/>
    <property type="evidence" value="ECO:0007669"/>
    <property type="project" value="TreeGrafter"/>
</dbReference>
<evidence type="ECO:0000256" key="6">
    <source>
        <dbReference type="ARBA" id="ARBA00023160"/>
    </source>
</evidence>
<keyword evidence="4 7" id="KW-0276">Fatty acid metabolism</keyword>
<dbReference type="GO" id="GO:0000036">
    <property type="term" value="F:acyl carrier activity"/>
    <property type="evidence" value="ECO:0007669"/>
    <property type="project" value="UniProtKB-UniRule"/>
</dbReference>
<dbReference type="InterPro" id="IPR006162">
    <property type="entry name" value="Ppantetheine_attach_site"/>
</dbReference>
<evidence type="ECO:0000256" key="1">
    <source>
        <dbReference type="ARBA" id="ARBA00022450"/>
    </source>
</evidence>
<evidence type="ECO:0000256" key="4">
    <source>
        <dbReference type="ARBA" id="ARBA00022832"/>
    </source>
</evidence>
<keyword evidence="6 7" id="KW-0275">Fatty acid biosynthesis</keyword>
<dbReference type="InterPro" id="IPR009081">
    <property type="entry name" value="PP-bd_ACP"/>
</dbReference>
<dbReference type="GO" id="GO:0005829">
    <property type="term" value="C:cytosol"/>
    <property type="evidence" value="ECO:0007669"/>
    <property type="project" value="TreeGrafter"/>
</dbReference>
<keyword evidence="3 7" id="KW-0597">Phosphoprotein</keyword>
<keyword evidence="1 7" id="KW-0596">Phosphopantetheine</keyword>
<dbReference type="Proteomes" id="UP000196531">
    <property type="component" value="Unassembled WGS sequence"/>
</dbReference>
<dbReference type="HAMAP" id="MF_01217">
    <property type="entry name" value="Acyl_carrier"/>
    <property type="match status" value="1"/>
</dbReference>
<evidence type="ECO:0000256" key="5">
    <source>
        <dbReference type="ARBA" id="ARBA00023098"/>
    </source>
</evidence>
<evidence type="ECO:0000259" key="8">
    <source>
        <dbReference type="PROSITE" id="PS50075"/>
    </source>
</evidence>
<evidence type="ECO:0000256" key="2">
    <source>
        <dbReference type="ARBA" id="ARBA00022516"/>
    </source>
</evidence>
<dbReference type="Gene3D" id="1.10.1200.10">
    <property type="entry name" value="ACP-like"/>
    <property type="match status" value="1"/>
</dbReference>
<sequence>MVQEELISKINVTLSEEFELPIEKLTSEAHLVDDLGLDSLDAVDMLVHIEDELGMKLDVEKVQHARTLGDIYKLIGEVSSDSN</sequence>
<dbReference type="PANTHER" id="PTHR20863">
    <property type="entry name" value="ACYL CARRIER PROTEIN"/>
    <property type="match status" value="1"/>
</dbReference>
<dbReference type="InterPro" id="IPR003231">
    <property type="entry name" value="ACP"/>
</dbReference>
<comment type="PTM">
    <text evidence="7">4'-phosphopantetheine is transferred from CoA to a specific serine of apo-ACP by AcpS. This modification is essential for activity because fatty acids are bound in thioester linkage to the sulfhydryl of the prosthetic group.</text>
</comment>
<protein>
    <recommendedName>
        <fullName evidence="7">Acyl carrier protein</fullName>
        <shortName evidence="7">ACP</shortName>
    </recommendedName>
</protein>
<dbReference type="GO" id="GO:0009245">
    <property type="term" value="P:lipid A biosynthetic process"/>
    <property type="evidence" value="ECO:0007669"/>
    <property type="project" value="TreeGrafter"/>
</dbReference>
<dbReference type="PROSITE" id="PS00012">
    <property type="entry name" value="PHOSPHOPANTETHEINE"/>
    <property type="match status" value="1"/>
</dbReference>
<dbReference type="InterPro" id="IPR036736">
    <property type="entry name" value="ACP-like_sf"/>
</dbReference>
<dbReference type="EMBL" id="MAAO01000002">
    <property type="protein sequence ID" value="OUR99677.1"/>
    <property type="molecule type" value="Genomic_DNA"/>
</dbReference>
<dbReference type="GO" id="GO:0036104">
    <property type="term" value="P:Kdo2-lipid A biosynthetic process"/>
    <property type="evidence" value="ECO:0007669"/>
    <property type="project" value="UniProtKB-UniPathway"/>
</dbReference>
<accession>A0A1Y5FIJ3</accession>
<dbReference type="AlphaFoldDB" id="A0A1Y5FIJ3"/>
<dbReference type="PANTHER" id="PTHR20863:SF76">
    <property type="entry name" value="CARRIER DOMAIN-CONTAINING PROTEIN"/>
    <property type="match status" value="1"/>
</dbReference>
<feature type="domain" description="Carrier" evidence="8">
    <location>
        <begin position="1"/>
        <end position="79"/>
    </location>
</feature>
<organism evidence="9 10">
    <name type="scientific">Halobacteriovorax marinus</name>
    <dbReference type="NCBI Taxonomy" id="97084"/>
    <lineage>
        <taxon>Bacteria</taxon>
        <taxon>Pseudomonadati</taxon>
        <taxon>Bdellovibrionota</taxon>
        <taxon>Bacteriovoracia</taxon>
        <taxon>Bacteriovoracales</taxon>
        <taxon>Halobacteriovoraceae</taxon>
        <taxon>Halobacteriovorax</taxon>
    </lineage>
</organism>
<comment type="caution">
    <text evidence="9">The sequence shown here is derived from an EMBL/GenBank/DDBJ whole genome shotgun (WGS) entry which is preliminary data.</text>
</comment>
<dbReference type="GO" id="GO:0016020">
    <property type="term" value="C:membrane"/>
    <property type="evidence" value="ECO:0007669"/>
    <property type="project" value="GOC"/>
</dbReference>
<proteinExistence type="inferred from homology"/>
<reference evidence="10" key="1">
    <citation type="journal article" date="2017" name="Proc. Natl. Acad. Sci. U.S.A.">
        <title>Simulation of Deepwater Horizon oil plume reveals substrate specialization within a complex community of hydrocarbon-degraders.</title>
        <authorList>
            <person name="Hu P."/>
            <person name="Dubinsky E.A."/>
            <person name="Probst A.J."/>
            <person name="Wang J."/>
            <person name="Sieber C.M.K."/>
            <person name="Tom L.M."/>
            <person name="Gardinali P."/>
            <person name="Banfield J.F."/>
            <person name="Atlas R.M."/>
            <person name="Andersen G.L."/>
        </authorList>
    </citation>
    <scope>NUCLEOTIDE SEQUENCE [LARGE SCALE GENOMIC DNA]</scope>
</reference>
<keyword evidence="5 7" id="KW-0443">Lipid metabolism</keyword>
<dbReference type="PROSITE" id="PS50075">
    <property type="entry name" value="CARRIER"/>
    <property type="match status" value="1"/>
</dbReference>
<dbReference type="UniPathway" id="UPA00360"/>
<evidence type="ECO:0000313" key="10">
    <source>
        <dbReference type="Proteomes" id="UP000196531"/>
    </source>
</evidence>
<evidence type="ECO:0000313" key="9">
    <source>
        <dbReference type="EMBL" id="OUR99677.1"/>
    </source>
</evidence>
<evidence type="ECO:0000256" key="7">
    <source>
        <dbReference type="HAMAP-Rule" id="MF_01217"/>
    </source>
</evidence>
<dbReference type="Pfam" id="PF00550">
    <property type="entry name" value="PP-binding"/>
    <property type="match status" value="1"/>
</dbReference>
<comment type="similarity">
    <text evidence="7">Belongs to the acyl carrier protein (ACP) family.</text>
</comment>
<evidence type="ECO:0000256" key="3">
    <source>
        <dbReference type="ARBA" id="ARBA00022553"/>
    </source>
</evidence>
<comment type="pathway">
    <text evidence="7">Lipid metabolism; fatty acid biosynthesis.</text>
</comment>